<dbReference type="InterPro" id="IPR002539">
    <property type="entry name" value="MaoC-like_dom"/>
</dbReference>
<dbReference type="InterPro" id="IPR029069">
    <property type="entry name" value="HotDog_dom_sf"/>
</dbReference>
<dbReference type="InterPro" id="IPR052342">
    <property type="entry name" value="MCH/BMMD"/>
</dbReference>
<gene>
    <name evidence="2" type="ORF">ENT52_01140</name>
</gene>
<evidence type="ECO:0000259" key="1">
    <source>
        <dbReference type="Pfam" id="PF01575"/>
    </source>
</evidence>
<accession>A0A7J3M1T2</accession>
<dbReference type="CDD" id="cd03441">
    <property type="entry name" value="R_hydratase_like"/>
    <property type="match status" value="1"/>
</dbReference>
<dbReference type="Pfam" id="PF01575">
    <property type="entry name" value="MaoC_dehydratas"/>
    <property type="match status" value="1"/>
</dbReference>
<protein>
    <recommendedName>
        <fullName evidence="1">MaoC-like domain-containing protein</fullName>
    </recommendedName>
</protein>
<reference evidence="2" key="1">
    <citation type="journal article" date="2020" name="mSystems">
        <title>Genome- and Community-Level Interaction Insights into Carbon Utilization and Element Cycling Functions of Hydrothermarchaeota in Hydrothermal Sediment.</title>
        <authorList>
            <person name="Zhou Z."/>
            <person name="Liu Y."/>
            <person name="Xu W."/>
            <person name="Pan J."/>
            <person name="Luo Z.H."/>
            <person name="Li M."/>
        </authorList>
    </citation>
    <scope>NUCLEOTIDE SEQUENCE [LARGE SCALE GENOMIC DNA]</scope>
    <source>
        <strain evidence="2">SpSt-587</strain>
    </source>
</reference>
<dbReference type="EMBL" id="DSYZ01000024">
    <property type="protein sequence ID" value="HGT82325.1"/>
    <property type="molecule type" value="Genomic_DNA"/>
</dbReference>
<dbReference type="SUPFAM" id="SSF54637">
    <property type="entry name" value="Thioesterase/thiol ester dehydrase-isomerase"/>
    <property type="match status" value="1"/>
</dbReference>
<dbReference type="Gene3D" id="3.10.129.10">
    <property type="entry name" value="Hotdog Thioesterase"/>
    <property type="match status" value="1"/>
</dbReference>
<comment type="caution">
    <text evidence="2">The sequence shown here is derived from an EMBL/GenBank/DDBJ whole genome shotgun (WGS) entry which is preliminary data.</text>
</comment>
<dbReference type="PANTHER" id="PTHR43664">
    <property type="entry name" value="MONOAMINE OXIDASE-RELATED"/>
    <property type="match status" value="1"/>
</dbReference>
<name>A0A7J3M1T2_ARCFL</name>
<dbReference type="AlphaFoldDB" id="A0A7J3M1T2"/>
<sequence>MRFEDIELEQLLPTIEVKVTQEMITRFACASLDFNPIHIDPVWAKKINLLGYGKTIAHGQWTIDKLTQVVTNWCYAEGGKLKSIDIKLIHPIFAGDTIKFNGKVVAKHPRRENSFCEVELWAENQNGEKVAVGIAEVFIKE</sequence>
<organism evidence="2">
    <name type="scientific">Archaeoglobus fulgidus</name>
    <dbReference type="NCBI Taxonomy" id="2234"/>
    <lineage>
        <taxon>Archaea</taxon>
        <taxon>Methanobacteriati</taxon>
        <taxon>Methanobacteriota</taxon>
        <taxon>Archaeoglobi</taxon>
        <taxon>Archaeoglobales</taxon>
        <taxon>Archaeoglobaceae</taxon>
        <taxon>Archaeoglobus</taxon>
    </lineage>
</organism>
<evidence type="ECO:0000313" key="2">
    <source>
        <dbReference type="EMBL" id="HGT82325.1"/>
    </source>
</evidence>
<feature type="domain" description="MaoC-like" evidence="1">
    <location>
        <begin position="13"/>
        <end position="118"/>
    </location>
</feature>
<proteinExistence type="predicted"/>
<dbReference type="PANTHER" id="PTHR43664:SF1">
    <property type="entry name" value="BETA-METHYLMALYL-COA DEHYDRATASE"/>
    <property type="match status" value="1"/>
</dbReference>